<accession>A0A5E4NTM6</accession>
<dbReference type="InterPro" id="IPR057251">
    <property type="entry name" value="FP_C"/>
</dbReference>
<dbReference type="InterPro" id="IPR011011">
    <property type="entry name" value="Znf_FYVE_PHD"/>
</dbReference>
<dbReference type="EMBL" id="CABPRJ010002436">
    <property type="protein sequence ID" value="VVC46124.1"/>
    <property type="molecule type" value="Genomic_DNA"/>
</dbReference>
<dbReference type="Pfam" id="PF25298">
    <property type="entry name" value="Baculo_FP_2nd"/>
    <property type="match status" value="1"/>
</dbReference>
<dbReference type="InterPro" id="IPR013083">
    <property type="entry name" value="Znf_RING/FYVE/PHD"/>
</dbReference>
<reference evidence="3 4" key="1">
    <citation type="submission" date="2019-08" db="EMBL/GenBank/DDBJ databases">
        <authorList>
            <person name="Alioto T."/>
            <person name="Alioto T."/>
            <person name="Gomez Garrido J."/>
        </authorList>
    </citation>
    <scope>NUCLEOTIDE SEQUENCE [LARGE SCALE GENOMIC DNA]</scope>
</reference>
<keyword evidence="4" id="KW-1185">Reference proteome</keyword>
<dbReference type="Gene3D" id="3.30.40.10">
    <property type="entry name" value="Zinc/RING finger domain, C3HC4 (zinc finger)"/>
    <property type="match status" value="1"/>
</dbReference>
<feature type="domain" description="FP protein C-terminal" evidence="2">
    <location>
        <begin position="233"/>
        <end position="280"/>
    </location>
</feature>
<evidence type="ECO:0000313" key="3">
    <source>
        <dbReference type="EMBL" id="VVC46124.1"/>
    </source>
</evidence>
<dbReference type="AlphaFoldDB" id="A0A5E4NTM6"/>
<evidence type="ECO:0000259" key="2">
    <source>
        <dbReference type="Pfam" id="PF25298"/>
    </source>
</evidence>
<evidence type="ECO:0000313" key="4">
    <source>
        <dbReference type="Proteomes" id="UP000325440"/>
    </source>
</evidence>
<feature type="coiled-coil region" evidence="1">
    <location>
        <begin position="100"/>
        <end position="134"/>
    </location>
</feature>
<dbReference type="SUPFAM" id="SSF57903">
    <property type="entry name" value="FYVE/PHD zinc finger"/>
    <property type="match status" value="1"/>
</dbReference>
<organism evidence="3 4">
    <name type="scientific">Cinara cedri</name>
    <dbReference type="NCBI Taxonomy" id="506608"/>
    <lineage>
        <taxon>Eukaryota</taxon>
        <taxon>Metazoa</taxon>
        <taxon>Ecdysozoa</taxon>
        <taxon>Arthropoda</taxon>
        <taxon>Hexapoda</taxon>
        <taxon>Insecta</taxon>
        <taxon>Pterygota</taxon>
        <taxon>Neoptera</taxon>
        <taxon>Paraneoptera</taxon>
        <taxon>Hemiptera</taxon>
        <taxon>Sternorrhyncha</taxon>
        <taxon>Aphidomorpha</taxon>
        <taxon>Aphidoidea</taxon>
        <taxon>Aphididae</taxon>
        <taxon>Lachninae</taxon>
        <taxon>Cinara</taxon>
    </lineage>
</organism>
<dbReference type="OrthoDB" id="6621537at2759"/>
<evidence type="ECO:0000256" key="1">
    <source>
        <dbReference type="SAM" id="Coils"/>
    </source>
</evidence>
<protein>
    <submittedName>
        <fullName evidence="3">Zinc finger, FYVE/PHD-type,Zinc finger, RING/FYVE/PHD-type</fullName>
    </submittedName>
</protein>
<gene>
    <name evidence="3" type="ORF">CINCED_3A007928</name>
</gene>
<sequence>MNCKKCLNTVIKEDKIICSECKTVGHYYCFSLNKNYVAKMPKTTKNKWTCNDCKIKLNKKNNQQVSIEKSNIESLAESVQCIYNNLDEFSIKSGRILNEMKLLKEQNTLLIKNNEKLITEVQFINSKIDRINQKSLDEAIKVKGIPLTYNEDCKSLINELSNKLNVTCNIENAYRKKSQEKTGGKIIAWLSDKTEKKNLISAIKRDKTTAKQLRVEWPSNKIYINEHLTIFKSVLLNKTKTIAKAMGFEFIWTDNADILIRKNKHTKIYRIRNEMDLKNLIEIPENL</sequence>
<dbReference type="Proteomes" id="UP000325440">
    <property type="component" value="Unassembled WGS sequence"/>
</dbReference>
<keyword evidence="1" id="KW-0175">Coiled coil</keyword>
<name>A0A5E4NTM6_9HEMI</name>
<proteinExistence type="predicted"/>